<keyword evidence="1" id="KW-0808">Transferase</keyword>
<accession>A7I8V0</accession>
<dbReference type="AlphaFoldDB" id="A7I8V0"/>
<protein>
    <submittedName>
        <fullName evidence="1">Methyltransferase FkbM family</fullName>
    </submittedName>
</protein>
<proteinExistence type="predicted"/>
<evidence type="ECO:0000313" key="1">
    <source>
        <dbReference type="EMBL" id="ABS56161.1"/>
    </source>
</evidence>
<sequence>MDRPVFPGFSSGIEHHGGCQFRVCSAPYRQIFEVPEYHFQDIREEDHVLDIGANVGAFCIRAACFSQHVTAVEPVTADLLSDNIELNHADITVIKGALGTGSPTEITWDDCSVVSPTFTLGTLVDRAGGCDFLKCDAEGAEWLIRPCDLDGIRRIEMELHVPPIGPPPDPLLLEYLGEKYTFSLDRTPVHSALGVMGILHAVRK</sequence>
<dbReference type="GO" id="GO:0032259">
    <property type="term" value="P:methylation"/>
    <property type="evidence" value="ECO:0007669"/>
    <property type="project" value="UniProtKB-KW"/>
</dbReference>
<keyword evidence="1" id="KW-0489">Methyltransferase</keyword>
<dbReference type="Gene3D" id="3.40.50.150">
    <property type="entry name" value="Vaccinia Virus protein VP39"/>
    <property type="match status" value="1"/>
</dbReference>
<dbReference type="InterPro" id="IPR029063">
    <property type="entry name" value="SAM-dependent_MTases_sf"/>
</dbReference>
<gene>
    <name evidence="1" type="ordered locus">Mboo_1644</name>
</gene>
<dbReference type="eggNOG" id="arCOG01401">
    <property type="taxonomic scope" value="Archaea"/>
</dbReference>
<dbReference type="STRING" id="456442.Mboo_1644"/>
<dbReference type="KEGG" id="mbn:Mboo_1644"/>
<dbReference type="SUPFAM" id="SSF53335">
    <property type="entry name" value="S-adenosyl-L-methionine-dependent methyltransferases"/>
    <property type="match status" value="1"/>
</dbReference>
<keyword evidence="2" id="KW-1185">Reference proteome</keyword>
<name>A7I8V0_METB6</name>
<reference evidence="2" key="1">
    <citation type="journal article" date="2015" name="Microbiology">
        <title>Genome of Methanoregula boonei 6A8 reveals adaptations to oligotrophic peatland environments.</title>
        <authorList>
            <person name="Braeuer S."/>
            <person name="Cadillo-Quiroz H."/>
            <person name="Kyrpides N."/>
            <person name="Woyke T."/>
            <person name="Goodwin L."/>
            <person name="Detter C."/>
            <person name="Podell S."/>
            <person name="Yavitt J.B."/>
            <person name="Zinder S.H."/>
        </authorList>
    </citation>
    <scope>NUCLEOTIDE SEQUENCE [LARGE SCALE GENOMIC DNA]</scope>
    <source>
        <strain evidence="2">DSM 21154 / JCM 14090 / 6A8</strain>
    </source>
</reference>
<dbReference type="GO" id="GO:0008168">
    <property type="term" value="F:methyltransferase activity"/>
    <property type="evidence" value="ECO:0007669"/>
    <property type="project" value="UniProtKB-KW"/>
</dbReference>
<dbReference type="EMBL" id="CP000780">
    <property type="protein sequence ID" value="ABS56161.1"/>
    <property type="molecule type" value="Genomic_DNA"/>
</dbReference>
<dbReference type="HOGENOM" id="CLU_1340723_0_0_2"/>
<evidence type="ECO:0000313" key="2">
    <source>
        <dbReference type="Proteomes" id="UP000002408"/>
    </source>
</evidence>
<organism evidence="1 2">
    <name type="scientific">Methanoregula boonei (strain DSM 21154 / JCM 14090 / 6A8)</name>
    <dbReference type="NCBI Taxonomy" id="456442"/>
    <lineage>
        <taxon>Archaea</taxon>
        <taxon>Methanobacteriati</taxon>
        <taxon>Methanobacteriota</taxon>
        <taxon>Stenosarchaea group</taxon>
        <taxon>Methanomicrobia</taxon>
        <taxon>Methanomicrobiales</taxon>
        <taxon>Methanoregulaceae</taxon>
        <taxon>Methanoregula</taxon>
    </lineage>
</organism>
<dbReference type="Proteomes" id="UP000002408">
    <property type="component" value="Chromosome"/>
</dbReference>